<feature type="signal peptide" evidence="3">
    <location>
        <begin position="1"/>
        <end position="27"/>
    </location>
</feature>
<organism evidence="4 5">
    <name type="scientific">Microthlaspi erraticum</name>
    <dbReference type="NCBI Taxonomy" id="1685480"/>
    <lineage>
        <taxon>Eukaryota</taxon>
        <taxon>Viridiplantae</taxon>
        <taxon>Streptophyta</taxon>
        <taxon>Embryophyta</taxon>
        <taxon>Tracheophyta</taxon>
        <taxon>Spermatophyta</taxon>
        <taxon>Magnoliopsida</taxon>
        <taxon>eudicotyledons</taxon>
        <taxon>Gunneridae</taxon>
        <taxon>Pentapetalae</taxon>
        <taxon>rosids</taxon>
        <taxon>malvids</taxon>
        <taxon>Brassicales</taxon>
        <taxon>Brassicaceae</taxon>
        <taxon>Coluteocarpeae</taxon>
        <taxon>Microthlaspi</taxon>
    </lineage>
</organism>
<keyword evidence="1" id="KW-0808">Transferase</keyword>
<evidence type="ECO:0000313" key="4">
    <source>
        <dbReference type="EMBL" id="CAA7034539.1"/>
    </source>
</evidence>
<dbReference type="GO" id="GO:0016757">
    <property type="term" value="F:glycosyltransferase activity"/>
    <property type="evidence" value="ECO:0007669"/>
    <property type="project" value="UniProtKB-KW"/>
</dbReference>
<dbReference type="Proteomes" id="UP000467841">
    <property type="component" value="Unassembled WGS sequence"/>
</dbReference>
<dbReference type="EMBL" id="CACVBM020001149">
    <property type="protein sequence ID" value="CAA7034539.1"/>
    <property type="molecule type" value="Genomic_DNA"/>
</dbReference>
<name>A0A6D2IZ55_9BRAS</name>
<evidence type="ECO:0000313" key="5">
    <source>
        <dbReference type="Proteomes" id="UP000467841"/>
    </source>
</evidence>
<keyword evidence="2" id="KW-0464">Manganese</keyword>
<dbReference type="SUPFAM" id="SSF53448">
    <property type="entry name" value="Nucleotide-diphospho-sugar transferases"/>
    <property type="match status" value="1"/>
</dbReference>
<sequence length="82" mass="8991">MVRLKANLWFLLFSIALVSIQLKGSFGSESSKEAYVTLLYGDEFLLGVRVLGKSIRDTGSSKDMVALVSDGVSDYSKKLLKV</sequence>
<feature type="chain" id="PRO_5025379226" evidence="3">
    <location>
        <begin position="28"/>
        <end position="82"/>
    </location>
</feature>
<dbReference type="Gene3D" id="3.90.550.10">
    <property type="entry name" value="Spore Coat Polysaccharide Biosynthesis Protein SpsA, Chain A"/>
    <property type="match status" value="1"/>
</dbReference>
<dbReference type="InterPro" id="IPR050587">
    <property type="entry name" value="GNT1/Glycosyltrans_8"/>
</dbReference>
<evidence type="ECO:0000256" key="2">
    <source>
        <dbReference type="ARBA" id="ARBA00023211"/>
    </source>
</evidence>
<keyword evidence="5" id="KW-1185">Reference proteome</keyword>
<reference evidence="4" key="1">
    <citation type="submission" date="2020-01" db="EMBL/GenBank/DDBJ databases">
        <authorList>
            <person name="Mishra B."/>
        </authorList>
    </citation>
    <scope>NUCLEOTIDE SEQUENCE [LARGE SCALE GENOMIC DNA]</scope>
</reference>
<accession>A0A6D2IZ55</accession>
<keyword evidence="3" id="KW-0732">Signal</keyword>
<proteinExistence type="predicted"/>
<gene>
    <name evidence="4" type="ORF">MERR_LOCUS21774</name>
</gene>
<dbReference type="OrthoDB" id="2014201at2759"/>
<dbReference type="PANTHER" id="PTHR11183">
    <property type="entry name" value="GLYCOGENIN SUBFAMILY MEMBER"/>
    <property type="match status" value="1"/>
</dbReference>
<dbReference type="AlphaFoldDB" id="A0A6D2IZ55"/>
<evidence type="ECO:0000256" key="1">
    <source>
        <dbReference type="ARBA" id="ARBA00022676"/>
    </source>
</evidence>
<evidence type="ECO:0000256" key="3">
    <source>
        <dbReference type="SAM" id="SignalP"/>
    </source>
</evidence>
<comment type="caution">
    <text evidence="4">The sequence shown here is derived from an EMBL/GenBank/DDBJ whole genome shotgun (WGS) entry which is preliminary data.</text>
</comment>
<protein>
    <submittedName>
        <fullName evidence="4">Uncharacterized protein</fullName>
    </submittedName>
</protein>
<dbReference type="InterPro" id="IPR029044">
    <property type="entry name" value="Nucleotide-diphossugar_trans"/>
</dbReference>
<keyword evidence="1" id="KW-0328">Glycosyltransferase</keyword>